<reference evidence="1" key="1">
    <citation type="journal article" date="2023" name="G3 (Bethesda)">
        <title>A reference genome for the long-term kleptoplast-retaining sea slug Elysia crispata morphotype clarki.</title>
        <authorList>
            <person name="Eastman K.E."/>
            <person name="Pendleton A.L."/>
            <person name="Shaikh M.A."/>
            <person name="Suttiyut T."/>
            <person name="Ogas R."/>
            <person name="Tomko P."/>
            <person name="Gavelis G."/>
            <person name="Widhalm J.R."/>
            <person name="Wisecaver J.H."/>
        </authorList>
    </citation>
    <scope>NUCLEOTIDE SEQUENCE</scope>
    <source>
        <strain evidence="1">ECLA1</strain>
    </source>
</reference>
<evidence type="ECO:0000313" key="2">
    <source>
        <dbReference type="Proteomes" id="UP001283361"/>
    </source>
</evidence>
<dbReference type="AlphaFoldDB" id="A0AAE0ZDW3"/>
<keyword evidence="2" id="KW-1185">Reference proteome</keyword>
<sequence length="87" mass="9852">MLSRAAAVKANPAQYTAQVDTSTGRLHEEDAVEENRRQKLRFCVWVFVAGSGLLGSGYQCFCEEKEENLIMNKPRLSVKRNYQRISG</sequence>
<proteinExistence type="predicted"/>
<dbReference type="EMBL" id="JAWDGP010004208">
    <property type="protein sequence ID" value="KAK3766602.1"/>
    <property type="molecule type" value="Genomic_DNA"/>
</dbReference>
<name>A0AAE0ZDW3_9GAST</name>
<organism evidence="1 2">
    <name type="scientific">Elysia crispata</name>
    <name type="common">lettuce slug</name>
    <dbReference type="NCBI Taxonomy" id="231223"/>
    <lineage>
        <taxon>Eukaryota</taxon>
        <taxon>Metazoa</taxon>
        <taxon>Spiralia</taxon>
        <taxon>Lophotrochozoa</taxon>
        <taxon>Mollusca</taxon>
        <taxon>Gastropoda</taxon>
        <taxon>Heterobranchia</taxon>
        <taxon>Euthyneura</taxon>
        <taxon>Panpulmonata</taxon>
        <taxon>Sacoglossa</taxon>
        <taxon>Placobranchoidea</taxon>
        <taxon>Plakobranchidae</taxon>
        <taxon>Elysia</taxon>
    </lineage>
</organism>
<comment type="caution">
    <text evidence="1">The sequence shown here is derived from an EMBL/GenBank/DDBJ whole genome shotgun (WGS) entry which is preliminary data.</text>
</comment>
<accession>A0AAE0ZDW3</accession>
<gene>
    <name evidence="1" type="ORF">RRG08_042382</name>
</gene>
<protein>
    <submittedName>
        <fullName evidence="1">Uncharacterized protein</fullName>
    </submittedName>
</protein>
<dbReference type="Proteomes" id="UP001283361">
    <property type="component" value="Unassembled WGS sequence"/>
</dbReference>
<evidence type="ECO:0000313" key="1">
    <source>
        <dbReference type="EMBL" id="KAK3766602.1"/>
    </source>
</evidence>